<keyword evidence="3" id="KW-1185">Reference proteome</keyword>
<reference evidence="2 3" key="1">
    <citation type="submission" date="2022-10" db="EMBL/GenBank/DDBJ databases">
        <authorList>
            <person name="Xie J."/>
            <person name="Shen N."/>
        </authorList>
    </citation>
    <scope>NUCLEOTIDE SEQUENCE [LARGE SCALE GENOMIC DNA]</scope>
    <source>
        <strain evidence="2 3">DSM 41681</strain>
    </source>
</reference>
<evidence type="ECO:0000256" key="1">
    <source>
        <dbReference type="SAM" id="MobiDB-lite"/>
    </source>
</evidence>
<comment type="caution">
    <text evidence="2">The sequence shown here is derived from an EMBL/GenBank/DDBJ whole genome shotgun (WGS) entry which is preliminary data.</text>
</comment>
<evidence type="ECO:0000313" key="2">
    <source>
        <dbReference type="EMBL" id="MEB3962986.1"/>
    </source>
</evidence>
<name>A0ABU6CG36_9ACTN</name>
<feature type="region of interest" description="Disordered" evidence="1">
    <location>
        <begin position="100"/>
        <end position="122"/>
    </location>
</feature>
<protein>
    <submittedName>
        <fullName evidence="2">Uncharacterized protein</fullName>
    </submittedName>
</protein>
<sequence length="122" mass="13099">MTTPQETAPGLIRAVAEWLHINGIDPADVPVDSDISIDRKTLSGTRHIRYSALLRNELGHLYHDPITGRPAVEDRTAVLTVAPPLGFSWLSNGASNLRIPHGSSSGTALDVPQQDHVPPDPA</sequence>
<dbReference type="EMBL" id="JAOZYB010000201">
    <property type="protein sequence ID" value="MEB3962986.1"/>
    <property type="molecule type" value="Genomic_DNA"/>
</dbReference>
<organism evidence="2 3">
    <name type="scientific">Streptomyces kunmingensis</name>
    <dbReference type="NCBI Taxonomy" id="68225"/>
    <lineage>
        <taxon>Bacteria</taxon>
        <taxon>Bacillati</taxon>
        <taxon>Actinomycetota</taxon>
        <taxon>Actinomycetes</taxon>
        <taxon>Kitasatosporales</taxon>
        <taxon>Streptomycetaceae</taxon>
        <taxon>Streptomyces</taxon>
    </lineage>
</organism>
<dbReference type="RefSeq" id="WP_324770641.1">
    <property type="nucleotide sequence ID" value="NZ_BAAATS010000037.1"/>
</dbReference>
<evidence type="ECO:0000313" key="3">
    <source>
        <dbReference type="Proteomes" id="UP001352223"/>
    </source>
</evidence>
<proteinExistence type="predicted"/>
<dbReference type="Proteomes" id="UP001352223">
    <property type="component" value="Unassembled WGS sequence"/>
</dbReference>
<accession>A0ABU6CG36</accession>
<gene>
    <name evidence="2" type="ORF">OKJ48_22445</name>
</gene>